<dbReference type="InterPro" id="IPR010406">
    <property type="entry name" value="DUF1003"/>
</dbReference>
<protein>
    <submittedName>
        <fullName evidence="4">Predicted membrane protein</fullName>
    </submittedName>
</protein>
<feature type="region of interest" description="Disordered" evidence="1">
    <location>
        <begin position="1"/>
        <end position="27"/>
    </location>
</feature>
<evidence type="ECO:0000256" key="2">
    <source>
        <dbReference type="SAM" id="Phobius"/>
    </source>
</evidence>
<keyword evidence="5" id="KW-1185">Reference proteome</keyword>
<organism evidence="3 5">
    <name type="scientific">Roseomonas mucosa</name>
    <dbReference type="NCBI Taxonomy" id="207340"/>
    <lineage>
        <taxon>Bacteria</taxon>
        <taxon>Pseudomonadati</taxon>
        <taxon>Pseudomonadota</taxon>
        <taxon>Alphaproteobacteria</taxon>
        <taxon>Acetobacterales</taxon>
        <taxon>Roseomonadaceae</taxon>
        <taxon>Roseomonas</taxon>
    </lineage>
</organism>
<reference evidence="3 5" key="1">
    <citation type="submission" date="2016-12" db="EMBL/GenBank/DDBJ databases">
        <title>Draft genome sequence of Roseomonas mucosa strain AU37, isolated from a peripheral intravenous catheter.</title>
        <authorList>
            <person name="Choudhury M.A."/>
            <person name="Sidjabat H.E."/>
            <person name="Wailan A.M."/>
            <person name="Zhang L."/>
            <person name="Marsh N.M."/>
            <person name="Rickard C.M."/>
            <person name="Davies M."/>
            <person name="Mcmillan D.J."/>
        </authorList>
    </citation>
    <scope>NUCLEOTIDE SEQUENCE [LARGE SCALE GENOMIC DNA]</scope>
    <source>
        <strain evidence="3 5">SAVE376</strain>
    </source>
</reference>
<evidence type="ECO:0000313" key="3">
    <source>
        <dbReference type="EMBL" id="ONH85083.1"/>
    </source>
</evidence>
<dbReference type="Proteomes" id="UP000054844">
    <property type="component" value="Unassembled WGS sequence"/>
</dbReference>
<dbReference type="PANTHER" id="PTHR41386">
    <property type="entry name" value="INTEGRAL MEMBRANE PROTEIN-RELATED"/>
    <property type="match status" value="1"/>
</dbReference>
<dbReference type="GeneID" id="99633424"/>
<keyword evidence="2" id="KW-0812">Transmembrane</keyword>
<sequence length="252" mass="28479">MSDDTAEDPALAHPPRDGASAGPPPRKGVCAITGRVLSRKDLVPLTLLRPSLAERFMQKYPGLTEESLISRGEVARLRAARVEEMLEQERGELGELEHKVAQSLATSSTLAANTDDDYDEHRSLGERLADIMATFGGSWSFLLSFAIVLMVWMAYNLWRGEGSFDPYPFILLNLVLSCLAAIQAPVIMMSQRRQEAKDRARALNDYAVNLKVELEVRNLHEKLDHLLMRQWERLAEIQQLQLEIMQERRPRG</sequence>
<gene>
    <name evidence="3" type="ORF">APZ41_000420</name>
    <name evidence="4" type="ORF">NCTC13291_02380</name>
</gene>
<keyword evidence="2" id="KW-0472">Membrane</keyword>
<dbReference type="EMBL" id="LLWF02000001">
    <property type="protein sequence ID" value="ONH85083.1"/>
    <property type="molecule type" value="Genomic_DNA"/>
</dbReference>
<dbReference type="Proteomes" id="UP000254919">
    <property type="component" value="Unassembled WGS sequence"/>
</dbReference>
<keyword evidence="2" id="KW-1133">Transmembrane helix</keyword>
<dbReference type="OrthoDB" id="9795736at2"/>
<dbReference type="RefSeq" id="WP_019461028.1">
    <property type="nucleotide sequence ID" value="NZ_AP031462.1"/>
</dbReference>
<feature type="transmembrane region" description="Helical" evidence="2">
    <location>
        <begin position="131"/>
        <end position="155"/>
    </location>
</feature>
<dbReference type="PANTHER" id="PTHR41386:SF1">
    <property type="entry name" value="MEMBRANE PROTEIN"/>
    <property type="match status" value="1"/>
</dbReference>
<name>A0A1S8D9M4_9PROT</name>
<dbReference type="Pfam" id="PF06210">
    <property type="entry name" value="DUF1003"/>
    <property type="match status" value="1"/>
</dbReference>
<dbReference type="AlphaFoldDB" id="A0A1S8D9M4"/>
<proteinExistence type="predicted"/>
<evidence type="ECO:0000313" key="4">
    <source>
        <dbReference type="EMBL" id="SUE40809.1"/>
    </source>
</evidence>
<dbReference type="EMBL" id="UGVN01000001">
    <property type="protein sequence ID" value="SUE40809.1"/>
    <property type="molecule type" value="Genomic_DNA"/>
</dbReference>
<accession>A0A1S8D9M4</accession>
<evidence type="ECO:0000256" key="1">
    <source>
        <dbReference type="SAM" id="MobiDB-lite"/>
    </source>
</evidence>
<feature type="transmembrane region" description="Helical" evidence="2">
    <location>
        <begin position="167"/>
        <end position="189"/>
    </location>
</feature>
<evidence type="ECO:0000313" key="6">
    <source>
        <dbReference type="Proteomes" id="UP000254919"/>
    </source>
</evidence>
<evidence type="ECO:0000313" key="5">
    <source>
        <dbReference type="Proteomes" id="UP000054844"/>
    </source>
</evidence>
<reference evidence="4 6" key="2">
    <citation type="submission" date="2018-06" db="EMBL/GenBank/DDBJ databases">
        <authorList>
            <consortium name="Pathogen Informatics"/>
            <person name="Doyle S."/>
        </authorList>
    </citation>
    <scope>NUCLEOTIDE SEQUENCE [LARGE SCALE GENOMIC DNA]</scope>
    <source>
        <strain evidence="4 6">NCTC13291</strain>
    </source>
</reference>